<keyword evidence="2" id="KW-1185">Reference proteome</keyword>
<gene>
    <name evidence="1" type="ORF">MELIAE_LOCUS4963</name>
</gene>
<sequence length="134" mass="15564">MFSNREYADMAFISGECRQNALLAANLYVEDFQIQFRRPKHRMFSTAAGLDRGRPRLILTPQMENQVLELLEKDPKRITRSIAAELNFLHIPEEESDELDCLKSQIPCIAKIAKELTRFLCFEIYPKILLKTTS</sequence>
<dbReference type="OrthoDB" id="6753189at2759"/>
<proteinExistence type="predicted"/>
<dbReference type="AlphaFoldDB" id="A0A9P0B113"/>
<accession>A0A9P0B113</accession>
<evidence type="ECO:0000313" key="1">
    <source>
        <dbReference type="EMBL" id="CAH0552817.1"/>
    </source>
</evidence>
<dbReference type="EMBL" id="OV121134">
    <property type="protein sequence ID" value="CAH0552817.1"/>
    <property type="molecule type" value="Genomic_DNA"/>
</dbReference>
<evidence type="ECO:0008006" key="3">
    <source>
        <dbReference type="Google" id="ProtNLM"/>
    </source>
</evidence>
<organism evidence="1 2">
    <name type="scientific">Brassicogethes aeneus</name>
    <name type="common">Rape pollen beetle</name>
    <name type="synonym">Meligethes aeneus</name>
    <dbReference type="NCBI Taxonomy" id="1431903"/>
    <lineage>
        <taxon>Eukaryota</taxon>
        <taxon>Metazoa</taxon>
        <taxon>Ecdysozoa</taxon>
        <taxon>Arthropoda</taxon>
        <taxon>Hexapoda</taxon>
        <taxon>Insecta</taxon>
        <taxon>Pterygota</taxon>
        <taxon>Neoptera</taxon>
        <taxon>Endopterygota</taxon>
        <taxon>Coleoptera</taxon>
        <taxon>Polyphaga</taxon>
        <taxon>Cucujiformia</taxon>
        <taxon>Nitidulidae</taxon>
        <taxon>Meligethinae</taxon>
        <taxon>Brassicogethes</taxon>
    </lineage>
</organism>
<name>A0A9P0B113_BRAAE</name>
<protein>
    <recommendedName>
        <fullName evidence="3">DUF4817 domain-containing protein</fullName>
    </recommendedName>
</protein>
<reference evidence="1" key="1">
    <citation type="submission" date="2021-12" db="EMBL/GenBank/DDBJ databases">
        <authorList>
            <person name="King R."/>
        </authorList>
    </citation>
    <scope>NUCLEOTIDE SEQUENCE</scope>
</reference>
<evidence type="ECO:0000313" key="2">
    <source>
        <dbReference type="Proteomes" id="UP001154078"/>
    </source>
</evidence>
<dbReference type="Proteomes" id="UP001154078">
    <property type="component" value="Chromosome 3"/>
</dbReference>